<feature type="compositionally biased region" description="Low complexity" evidence="1">
    <location>
        <begin position="169"/>
        <end position="184"/>
    </location>
</feature>
<feature type="region of interest" description="Disordered" evidence="1">
    <location>
        <begin position="24"/>
        <end position="59"/>
    </location>
</feature>
<dbReference type="OrthoDB" id="2417614at2759"/>
<dbReference type="Pfam" id="PF10544">
    <property type="entry name" value="T5orf172"/>
    <property type="match status" value="1"/>
</dbReference>
<reference evidence="3 4" key="1">
    <citation type="journal article" date="2018" name="Evol. Lett.">
        <title>Horizontal gene cluster transfer increased hallucinogenic mushroom diversity.</title>
        <authorList>
            <person name="Reynolds H.T."/>
            <person name="Vijayakumar V."/>
            <person name="Gluck-Thaler E."/>
            <person name="Korotkin H.B."/>
            <person name="Matheny P.B."/>
            <person name="Slot J.C."/>
        </authorList>
    </citation>
    <scope>NUCLEOTIDE SEQUENCE [LARGE SCALE GENOMIC DNA]</scope>
    <source>
        <strain evidence="3 4">2631</strain>
    </source>
</reference>
<dbReference type="PANTHER" id="PTHR28094">
    <property type="entry name" value="MEIOTICALLY UP-REGULATED GENE 113 PROTEIN"/>
    <property type="match status" value="1"/>
</dbReference>
<dbReference type="PANTHER" id="PTHR28094:SF1">
    <property type="entry name" value="MEIOTICALLY UP-REGULATED GENE 113 PROTEIN"/>
    <property type="match status" value="1"/>
</dbReference>
<keyword evidence="4" id="KW-1185">Reference proteome</keyword>
<evidence type="ECO:0000313" key="3">
    <source>
        <dbReference type="EMBL" id="PPQ86871.1"/>
    </source>
</evidence>
<evidence type="ECO:0000256" key="1">
    <source>
        <dbReference type="SAM" id="MobiDB-lite"/>
    </source>
</evidence>
<evidence type="ECO:0000313" key="4">
    <source>
        <dbReference type="Proteomes" id="UP000283269"/>
    </source>
</evidence>
<name>A0A409X831_PSICY</name>
<dbReference type="InterPro" id="IPR053006">
    <property type="entry name" value="Meiosis_regulatory"/>
</dbReference>
<dbReference type="STRING" id="93625.A0A409X831"/>
<dbReference type="EMBL" id="NHYD01002412">
    <property type="protein sequence ID" value="PPQ86871.1"/>
    <property type="molecule type" value="Genomic_DNA"/>
</dbReference>
<feature type="compositionally biased region" description="Polar residues" evidence="1">
    <location>
        <begin position="100"/>
        <end position="112"/>
    </location>
</feature>
<feature type="domain" description="Bacteriophage T5 Orf172 DNA-binding" evidence="2">
    <location>
        <begin position="302"/>
        <end position="392"/>
    </location>
</feature>
<sequence length="477" mass="52415">MPTVAERGKNTDKLRGIASGIFHKIADSLGPQKEDKPTAAPPRPSQSNHWKINETPLSEDNLASTFNDLTISKNHSYAPNPSFVGGFNPTFPGVQDSPYAATSASSNSPQHGNSASAPNLPPPMAMPTPHSDYPQSLMMQMALRPEAGSPVARPYSNPIPTSTNISLNPPSISSRPVVRPSASPLGGRKSNKSDASSTISTSSQKSGQQRCAGITKADKRCNRMVKIKSSAYVPDDDGDEIELFCFQHQKEILTPSGCHRPCKDEIVFVKFDDWIPAYLQPDTQASLRAEMDKEKSKSDVPGYIYTFEIRDANNSDTIKLKVGRAVNLAKRIDQWGKQCGSKEQFLRGFFPGTVDSDGNVVTGSLMKGRAKAGEKSPYCHRLERLIHIELADLVSSSIYLDPSWPNIEAESPSTVADSKSSSKKSKITSTPCPDCGTMHKEIFEFQRWTKGPKRGKEWEKLVKPVIERWGKYVELYV</sequence>
<protein>
    <recommendedName>
        <fullName evidence="2">Bacteriophage T5 Orf172 DNA-binding domain-containing protein</fullName>
    </recommendedName>
</protein>
<feature type="region of interest" description="Disordered" evidence="1">
    <location>
        <begin position="148"/>
        <end position="211"/>
    </location>
</feature>
<proteinExistence type="predicted"/>
<accession>A0A409X831</accession>
<feature type="region of interest" description="Disordered" evidence="1">
    <location>
        <begin position="410"/>
        <end position="431"/>
    </location>
</feature>
<feature type="compositionally biased region" description="Low complexity" evidence="1">
    <location>
        <begin position="193"/>
        <end position="209"/>
    </location>
</feature>
<feature type="compositionally biased region" description="Polar residues" evidence="1">
    <location>
        <begin position="158"/>
        <end position="168"/>
    </location>
</feature>
<dbReference type="Proteomes" id="UP000283269">
    <property type="component" value="Unassembled WGS sequence"/>
</dbReference>
<evidence type="ECO:0000259" key="2">
    <source>
        <dbReference type="Pfam" id="PF10544"/>
    </source>
</evidence>
<feature type="region of interest" description="Disordered" evidence="1">
    <location>
        <begin position="95"/>
        <end position="133"/>
    </location>
</feature>
<feature type="compositionally biased region" description="Polar residues" evidence="1">
    <location>
        <begin position="45"/>
        <end position="59"/>
    </location>
</feature>
<dbReference type="InParanoid" id="A0A409X831"/>
<gene>
    <name evidence="3" type="ORF">CVT25_012590</name>
</gene>
<dbReference type="AlphaFoldDB" id="A0A409X831"/>
<comment type="caution">
    <text evidence="3">The sequence shown here is derived from an EMBL/GenBank/DDBJ whole genome shotgun (WGS) entry which is preliminary data.</text>
</comment>
<dbReference type="InterPro" id="IPR018306">
    <property type="entry name" value="Phage_T5_Orf172_DNA-bd"/>
</dbReference>
<organism evidence="3 4">
    <name type="scientific">Psilocybe cyanescens</name>
    <dbReference type="NCBI Taxonomy" id="93625"/>
    <lineage>
        <taxon>Eukaryota</taxon>
        <taxon>Fungi</taxon>
        <taxon>Dikarya</taxon>
        <taxon>Basidiomycota</taxon>
        <taxon>Agaricomycotina</taxon>
        <taxon>Agaricomycetes</taxon>
        <taxon>Agaricomycetidae</taxon>
        <taxon>Agaricales</taxon>
        <taxon>Agaricineae</taxon>
        <taxon>Strophariaceae</taxon>
        <taxon>Psilocybe</taxon>
    </lineage>
</organism>